<dbReference type="PANTHER" id="PTHR43205:SF7">
    <property type="entry name" value="PROSTAGLANDIN REDUCTASE 1"/>
    <property type="match status" value="1"/>
</dbReference>
<dbReference type="SUPFAM" id="SSF51735">
    <property type="entry name" value="NAD(P)-binding Rossmann-fold domains"/>
    <property type="match status" value="1"/>
</dbReference>
<dbReference type="OrthoDB" id="9805663at2"/>
<dbReference type="InterPro" id="IPR011032">
    <property type="entry name" value="GroES-like_sf"/>
</dbReference>
<dbReference type="InterPro" id="IPR036291">
    <property type="entry name" value="NAD(P)-bd_dom_sf"/>
</dbReference>
<gene>
    <name evidence="3" type="ORF">DMH04_40255</name>
</gene>
<dbReference type="RefSeq" id="WP_037265492.1">
    <property type="nucleotide sequence ID" value="NZ_QHKI01000052.1"/>
</dbReference>
<dbReference type="Gene3D" id="3.90.180.10">
    <property type="entry name" value="Medium-chain alcohol dehydrogenases, catalytic domain"/>
    <property type="match status" value="1"/>
</dbReference>
<sequence>MIGREIRLAARPVGEPKQSDFELASVSVPEPGPGQVLVRNVVLSVDPYMRGRMNDAESYAEPYRVGEVMWGGAVGSVVTSTVDNLVAGDFVLHNLGWREYAVVNAAEVRKVDPSVAPLSAYVGILGMTGLTAYVGVVDIASLKPGDHVFVSGAAGAVGSAAGQIARLRGAARVIGSAGSAEKVRYLKEELGFDEAFNYRDGPVAEQLRAAAPDGIDLYFDNVGGDHLEAAIGAMNRYGRAALCGAISQYNSTSAAPGPRNLGKIVGWRLRLQGYIVSDHYDRMRDFVAEAGEWVRTGQLKYAETVVEGIENAPEAFMDMLAGKNTGKMIVSL</sequence>
<dbReference type="Gene3D" id="3.40.50.720">
    <property type="entry name" value="NAD(P)-binding Rossmann-like Domain"/>
    <property type="match status" value="1"/>
</dbReference>
<dbReference type="InterPro" id="IPR020843">
    <property type="entry name" value="ER"/>
</dbReference>
<name>A0A428YWG0_KIBAR</name>
<dbReference type="InterPro" id="IPR013149">
    <property type="entry name" value="ADH-like_C"/>
</dbReference>
<dbReference type="Proteomes" id="UP000287547">
    <property type="component" value="Unassembled WGS sequence"/>
</dbReference>
<dbReference type="EMBL" id="QHKI01000052">
    <property type="protein sequence ID" value="RSM74376.1"/>
    <property type="molecule type" value="Genomic_DNA"/>
</dbReference>
<dbReference type="FunFam" id="3.40.50.720:FF:000121">
    <property type="entry name" value="Prostaglandin reductase 2"/>
    <property type="match status" value="1"/>
</dbReference>
<comment type="caution">
    <text evidence="3">The sequence shown here is derived from an EMBL/GenBank/DDBJ whole genome shotgun (WGS) entry which is preliminary data.</text>
</comment>
<protein>
    <submittedName>
        <fullName evidence="3">NADP-dependent oxidoreductase</fullName>
    </submittedName>
</protein>
<evidence type="ECO:0000313" key="4">
    <source>
        <dbReference type="Proteomes" id="UP000287547"/>
    </source>
</evidence>
<reference evidence="3 4" key="1">
    <citation type="submission" date="2018-05" db="EMBL/GenBank/DDBJ databases">
        <title>Evolution of GPA BGCs.</title>
        <authorList>
            <person name="Waglechner N."/>
            <person name="Wright G.D."/>
        </authorList>
    </citation>
    <scope>NUCLEOTIDE SEQUENCE [LARGE SCALE GENOMIC DNA]</scope>
    <source>
        <strain evidence="3 4">A82846</strain>
    </source>
</reference>
<feature type="domain" description="Enoyl reductase (ER)" evidence="2">
    <location>
        <begin position="14"/>
        <end position="330"/>
    </location>
</feature>
<dbReference type="Pfam" id="PF16884">
    <property type="entry name" value="ADH_N_2"/>
    <property type="match status" value="1"/>
</dbReference>
<proteinExistence type="predicted"/>
<dbReference type="CDD" id="cd05288">
    <property type="entry name" value="PGDH"/>
    <property type="match status" value="1"/>
</dbReference>
<organism evidence="3 4">
    <name type="scientific">Kibdelosporangium aridum</name>
    <dbReference type="NCBI Taxonomy" id="2030"/>
    <lineage>
        <taxon>Bacteria</taxon>
        <taxon>Bacillati</taxon>
        <taxon>Actinomycetota</taxon>
        <taxon>Actinomycetes</taxon>
        <taxon>Pseudonocardiales</taxon>
        <taxon>Pseudonocardiaceae</taxon>
        <taxon>Kibdelosporangium</taxon>
    </lineage>
</organism>
<evidence type="ECO:0000256" key="1">
    <source>
        <dbReference type="ARBA" id="ARBA00023002"/>
    </source>
</evidence>
<dbReference type="Pfam" id="PF00107">
    <property type="entry name" value="ADH_zinc_N"/>
    <property type="match status" value="1"/>
</dbReference>
<evidence type="ECO:0000313" key="3">
    <source>
        <dbReference type="EMBL" id="RSM74376.1"/>
    </source>
</evidence>
<evidence type="ECO:0000259" key="2">
    <source>
        <dbReference type="SMART" id="SM00829"/>
    </source>
</evidence>
<dbReference type="PANTHER" id="PTHR43205">
    <property type="entry name" value="PROSTAGLANDIN REDUCTASE"/>
    <property type="match status" value="1"/>
</dbReference>
<dbReference type="InterPro" id="IPR045010">
    <property type="entry name" value="MDR_fam"/>
</dbReference>
<dbReference type="GO" id="GO:0016628">
    <property type="term" value="F:oxidoreductase activity, acting on the CH-CH group of donors, NAD or NADP as acceptor"/>
    <property type="evidence" value="ECO:0007669"/>
    <property type="project" value="InterPro"/>
</dbReference>
<dbReference type="SUPFAM" id="SSF50129">
    <property type="entry name" value="GroES-like"/>
    <property type="match status" value="1"/>
</dbReference>
<accession>A0A428YWG0</accession>
<dbReference type="InterPro" id="IPR041694">
    <property type="entry name" value="ADH_N_2"/>
</dbReference>
<dbReference type="SMART" id="SM00829">
    <property type="entry name" value="PKS_ER"/>
    <property type="match status" value="1"/>
</dbReference>
<keyword evidence="1" id="KW-0560">Oxidoreductase</keyword>
<dbReference type="AlphaFoldDB" id="A0A428YWG0"/>